<dbReference type="KEGG" id="apal:BN85410740"/>
<dbReference type="RefSeq" id="WP_030003539.1">
    <property type="nucleotide sequence ID" value="NC_022538.1"/>
</dbReference>
<comment type="subunit">
    <text evidence="5">Heterooligomer composed of large and small subunits.</text>
</comment>
<dbReference type="HAMAP" id="MF_00378">
    <property type="entry name" value="Exonuc_7_L"/>
    <property type="match status" value="1"/>
</dbReference>
<dbReference type="EC" id="3.1.11.6" evidence="5"/>
<keyword evidence="10" id="KW-1185">Reference proteome</keyword>
<comment type="catalytic activity">
    <reaction evidence="5 6">
        <text>Exonucleolytic cleavage in either 5'- to 3'- or 3'- to 5'-direction to yield nucleoside 5'-phosphates.</text>
        <dbReference type="EC" id="3.1.11.6"/>
    </reaction>
</comment>
<keyword evidence="3 5" id="KW-0378">Hydrolase</keyword>
<organism evidence="9 10">
    <name type="scientific">Alteracholeplasma palmae (strain ATCC 49389 / J233)</name>
    <name type="common">Acholeplasma palmae</name>
    <dbReference type="NCBI Taxonomy" id="1318466"/>
    <lineage>
        <taxon>Bacteria</taxon>
        <taxon>Bacillati</taxon>
        <taxon>Mycoplasmatota</taxon>
        <taxon>Mollicutes</taxon>
        <taxon>Acholeplasmatales</taxon>
        <taxon>Acholeplasmataceae</taxon>
        <taxon>Acholeplasma</taxon>
    </lineage>
</organism>
<dbReference type="GO" id="GO:0006308">
    <property type="term" value="P:DNA catabolic process"/>
    <property type="evidence" value="ECO:0007669"/>
    <property type="project" value="UniProtKB-UniRule"/>
</dbReference>
<dbReference type="PANTHER" id="PTHR30008:SF0">
    <property type="entry name" value="EXODEOXYRIBONUCLEASE 7 LARGE SUBUNIT"/>
    <property type="match status" value="1"/>
</dbReference>
<evidence type="ECO:0000259" key="8">
    <source>
        <dbReference type="Pfam" id="PF13742"/>
    </source>
</evidence>
<evidence type="ECO:0000256" key="3">
    <source>
        <dbReference type="ARBA" id="ARBA00022801"/>
    </source>
</evidence>
<reference evidence="9 10" key="1">
    <citation type="journal article" date="2013" name="J. Mol. Microbiol. Biotechnol.">
        <title>Analysis of the Complete Genomes of Acholeplasma brassicae , A. palmae and A. laidlawii and Their Comparison to the Obligate Parasites from ' Candidatus Phytoplasma'.</title>
        <authorList>
            <person name="Kube M."/>
            <person name="Siewert C."/>
            <person name="Migdoll A.M."/>
            <person name="Duduk B."/>
            <person name="Holz S."/>
            <person name="Rabus R."/>
            <person name="Seemuller E."/>
            <person name="Mitrovic J."/>
            <person name="Muller I."/>
            <person name="Buttner C."/>
            <person name="Reinhardt R."/>
        </authorList>
    </citation>
    <scope>NUCLEOTIDE SEQUENCE [LARGE SCALE GENOMIC DNA]</scope>
    <source>
        <strain evidence="9 10">J233</strain>
    </source>
</reference>
<evidence type="ECO:0000256" key="1">
    <source>
        <dbReference type="ARBA" id="ARBA00022490"/>
    </source>
</evidence>
<proteinExistence type="inferred from homology"/>
<dbReference type="InterPro" id="IPR003753">
    <property type="entry name" value="Exonuc_VII_L"/>
</dbReference>
<accession>U4KS22</accession>
<name>U4KS22_ALTPJ</name>
<comment type="function">
    <text evidence="5">Bidirectionally degrades single-stranded DNA into large acid-insoluble oligonucleotides, which are then degraded further into small acid-soluble oligonucleotides.</text>
</comment>
<feature type="domain" description="Exonuclease VII large subunit C-terminal" evidence="7">
    <location>
        <begin position="124"/>
        <end position="434"/>
    </location>
</feature>
<dbReference type="STRING" id="1318466.BN85410740"/>
<evidence type="ECO:0000313" key="10">
    <source>
        <dbReference type="Proteomes" id="UP000032740"/>
    </source>
</evidence>
<dbReference type="GO" id="GO:0008855">
    <property type="term" value="F:exodeoxyribonuclease VII activity"/>
    <property type="evidence" value="ECO:0007669"/>
    <property type="project" value="UniProtKB-UniRule"/>
</dbReference>
<comment type="subcellular location">
    <subcellularLocation>
        <location evidence="5 6">Cytoplasm</location>
    </subcellularLocation>
</comment>
<evidence type="ECO:0000313" key="9">
    <source>
        <dbReference type="EMBL" id="CCV64651.1"/>
    </source>
</evidence>
<keyword evidence="2 5" id="KW-0540">Nuclease</keyword>
<dbReference type="PANTHER" id="PTHR30008">
    <property type="entry name" value="EXODEOXYRIBONUCLEASE 7 LARGE SUBUNIT"/>
    <property type="match status" value="1"/>
</dbReference>
<dbReference type="HOGENOM" id="CLU_023625_3_1_14"/>
<dbReference type="OrthoDB" id="9802795at2"/>
<evidence type="ECO:0000256" key="2">
    <source>
        <dbReference type="ARBA" id="ARBA00022722"/>
    </source>
</evidence>
<dbReference type="GO" id="GO:0005737">
    <property type="term" value="C:cytoplasm"/>
    <property type="evidence" value="ECO:0007669"/>
    <property type="project" value="UniProtKB-SubCell"/>
</dbReference>
<comment type="similarity">
    <text evidence="5 6">Belongs to the XseA family.</text>
</comment>
<dbReference type="GO" id="GO:0009318">
    <property type="term" value="C:exodeoxyribonuclease VII complex"/>
    <property type="evidence" value="ECO:0007669"/>
    <property type="project" value="UniProtKB-UniRule"/>
</dbReference>
<dbReference type="AlphaFoldDB" id="U4KS22"/>
<keyword evidence="4 5" id="KW-0269">Exonuclease</keyword>
<dbReference type="EMBL" id="FO681347">
    <property type="protein sequence ID" value="CCV64651.1"/>
    <property type="molecule type" value="Genomic_DNA"/>
</dbReference>
<dbReference type="Pfam" id="PF02601">
    <property type="entry name" value="Exonuc_VII_L"/>
    <property type="match status" value="1"/>
</dbReference>
<dbReference type="Proteomes" id="UP000032740">
    <property type="component" value="Chromosome"/>
</dbReference>
<dbReference type="InterPro" id="IPR020579">
    <property type="entry name" value="Exonuc_VII_lsu_C"/>
</dbReference>
<feature type="domain" description="OB-fold nucleic acid binding" evidence="8">
    <location>
        <begin position="6"/>
        <end position="100"/>
    </location>
</feature>
<dbReference type="CDD" id="cd04489">
    <property type="entry name" value="ExoVII_LU_OBF"/>
    <property type="match status" value="1"/>
</dbReference>
<dbReference type="GO" id="GO:0003676">
    <property type="term" value="F:nucleic acid binding"/>
    <property type="evidence" value="ECO:0007669"/>
    <property type="project" value="InterPro"/>
</dbReference>
<dbReference type="NCBIfam" id="TIGR00237">
    <property type="entry name" value="xseA"/>
    <property type="match status" value="1"/>
</dbReference>
<sequence length="443" mass="51295">MEQRYLTVAALTKYIKTKLETDKHLQTILIKGEISNFKRHNTGHFYFVIKDEEAQISAMMFANLASKILFEPKDGDHVLIQATINLYAPRGTYSLNVYEMSLDGIGDLYLKYEALKKELEAKGYFNQEHKRAIPKFPKRIGVITSNTGAVIEDIKNTVRRRYLLTEIYLYPALVQGEYAKESIVKQINKANQDNLVDTLIVGRGGGSIEDLWAFNEKEVIEAIFNSKIPVITAIGHETDFTLSDFVSDLRAPTPTAAAELATPNKDDLLEKIKENKRLLNYHINAKFDYLKQTILYLEERLSNLSPKRKIEDSYKELNHQMMYLNKNYESIITTYKHKIDTLTQKVVSPQEKILMYKEQLKYLDNFLNEKYQQRIKDKTLSYLIQLEKLKGLDPLTFMNKGFALVKMNDNVVTSVSNIKIKEELTIEFKDGFVKTIVKEKREK</sequence>
<keyword evidence="1 5" id="KW-0963">Cytoplasm</keyword>
<gene>
    <name evidence="5 9" type="primary">xseA</name>
    <name evidence="9" type="ORF">BN85410740</name>
</gene>
<evidence type="ECO:0000256" key="6">
    <source>
        <dbReference type="RuleBase" id="RU004355"/>
    </source>
</evidence>
<protein>
    <recommendedName>
        <fullName evidence="5">Exodeoxyribonuclease 7 large subunit</fullName>
        <ecNumber evidence="5">3.1.11.6</ecNumber>
    </recommendedName>
    <alternativeName>
        <fullName evidence="5">Exodeoxyribonuclease VII large subunit</fullName>
        <shortName evidence="5">Exonuclease VII large subunit</shortName>
    </alternativeName>
</protein>
<dbReference type="InterPro" id="IPR025824">
    <property type="entry name" value="OB-fold_nuc-bd_dom"/>
</dbReference>
<evidence type="ECO:0000256" key="5">
    <source>
        <dbReference type="HAMAP-Rule" id="MF_00378"/>
    </source>
</evidence>
<dbReference type="Pfam" id="PF13742">
    <property type="entry name" value="tRNA_anti_2"/>
    <property type="match status" value="1"/>
</dbReference>
<evidence type="ECO:0000256" key="4">
    <source>
        <dbReference type="ARBA" id="ARBA00022839"/>
    </source>
</evidence>
<evidence type="ECO:0000259" key="7">
    <source>
        <dbReference type="Pfam" id="PF02601"/>
    </source>
</evidence>